<proteinExistence type="predicted"/>
<accession>A0AA38CTA3</accession>
<feature type="non-terminal residue" evidence="2">
    <location>
        <position position="53"/>
    </location>
</feature>
<evidence type="ECO:0000256" key="1">
    <source>
        <dbReference type="SAM" id="MobiDB-lite"/>
    </source>
</evidence>
<name>A0AA38CTA3_TAXCH</name>
<evidence type="ECO:0000313" key="2">
    <source>
        <dbReference type="EMBL" id="KAH9304318.1"/>
    </source>
</evidence>
<organism evidence="2 3">
    <name type="scientific">Taxus chinensis</name>
    <name type="common">Chinese yew</name>
    <name type="synonym">Taxus wallichiana var. chinensis</name>
    <dbReference type="NCBI Taxonomy" id="29808"/>
    <lineage>
        <taxon>Eukaryota</taxon>
        <taxon>Viridiplantae</taxon>
        <taxon>Streptophyta</taxon>
        <taxon>Embryophyta</taxon>
        <taxon>Tracheophyta</taxon>
        <taxon>Spermatophyta</taxon>
        <taxon>Pinopsida</taxon>
        <taxon>Pinidae</taxon>
        <taxon>Conifers II</taxon>
        <taxon>Cupressales</taxon>
        <taxon>Taxaceae</taxon>
        <taxon>Taxus</taxon>
    </lineage>
</organism>
<reference evidence="2 3" key="1">
    <citation type="journal article" date="2021" name="Nat. Plants">
        <title>The Taxus genome provides insights into paclitaxel biosynthesis.</title>
        <authorList>
            <person name="Xiong X."/>
            <person name="Gou J."/>
            <person name="Liao Q."/>
            <person name="Li Y."/>
            <person name="Zhou Q."/>
            <person name="Bi G."/>
            <person name="Li C."/>
            <person name="Du R."/>
            <person name="Wang X."/>
            <person name="Sun T."/>
            <person name="Guo L."/>
            <person name="Liang H."/>
            <person name="Lu P."/>
            <person name="Wu Y."/>
            <person name="Zhang Z."/>
            <person name="Ro D.K."/>
            <person name="Shang Y."/>
            <person name="Huang S."/>
            <person name="Yan J."/>
        </authorList>
    </citation>
    <scope>NUCLEOTIDE SEQUENCE [LARGE SCALE GENOMIC DNA]</scope>
    <source>
        <strain evidence="2">Ta-2019</strain>
    </source>
</reference>
<feature type="non-terminal residue" evidence="2">
    <location>
        <position position="1"/>
    </location>
</feature>
<dbReference type="Proteomes" id="UP000824469">
    <property type="component" value="Unassembled WGS sequence"/>
</dbReference>
<evidence type="ECO:0000313" key="3">
    <source>
        <dbReference type="Proteomes" id="UP000824469"/>
    </source>
</evidence>
<dbReference type="AlphaFoldDB" id="A0AA38CTA3"/>
<keyword evidence="3" id="KW-1185">Reference proteome</keyword>
<comment type="caution">
    <text evidence="2">The sequence shown here is derived from an EMBL/GenBank/DDBJ whole genome shotgun (WGS) entry which is preliminary data.</text>
</comment>
<gene>
    <name evidence="2" type="ORF">KI387_008722</name>
</gene>
<protein>
    <submittedName>
        <fullName evidence="2">Uncharacterized protein</fullName>
    </submittedName>
</protein>
<sequence>GAGRNSRAGSGVRGRGGGAVVAWGAAGCGGRQGERREQVGRGGGRSLVGFVGR</sequence>
<feature type="compositionally biased region" description="Gly residues" evidence="1">
    <location>
        <begin position="40"/>
        <end position="53"/>
    </location>
</feature>
<feature type="region of interest" description="Disordered" evidence="1">
    <location>
        <begin position="28"/>
        <end position="53"/>
    </location>
</feature>
<dbReference type="EMBL" id="JAHRHJ020000008">
    <property type="protein sequence ID" value="KAH9304318.1"/>
    <property type="molecule type" value="Genomic_DNA"/>
</dbReference>